<dbReference type="SUPFAM" id="SSF88697">
    <property type="entry name" value="PUA domain-like"/>
    <property type="match status" value="1"/>
</dbReference>
<protein>
    <submittedName>
        <fullName evidence="2">EVE domain-containing protein</fullName>
    </submittedName>
</protein>
<feature type="region of interest" description="Disordered" evidence="1">
    <location>
        <begin position="140"/>
        <end position="184"/>
    </location>
</feature>
<name>A0ABY4MW78_9MICO</name>
<feature type="compositionally biased region" description="Basic and acidic residues" evidence="1">
    <location>
        <begin position="169"/>
        <end position="184"/>
    </location>
</feature>
<accession>A0ABY4MW78</accession>
<dbReference type="EMBL" id="CP097160">
    <property type="protein sequence ID" value="UQN14382.1"/>
    <property type="molecule type" value="Genomic_DNA"/>
</dbReference>
<gene>
    <name evidence="2" type="ORF">M3M28_10025</name>
</gene>
<dbReference type="InterPro" id="IPR015947">
    <property type="entry name" value="PUA-like_sf"/>
</dbReference>
<feature type="compositionally biased region" description="Basic and acidic residues" evidence="1">
    <location>
        <begin position="150"/>
        <end position="162"/>
    </location>
</feature>
<sequence>MAIRYWLLVHPLDRARELVETGVARVTWGNEQPVWSFREADGVIIYSPREYNPDGEPLRAAVAAGRVTGEAYQLGGHGTPRWVAPVDWLPGARIAPIRPLRDMLELTRDTRFWGEQLRDGWVELSQRDFMILEDAVRPTAPEPSGFAIDASRDGASRPEHPRTAPVSDTRARAEQAWRDWDANR</sequence>
<proteinExistence type="predicted"/>
<organism evidence="2">
    <name type="scientific">Gulosibacter sediminis</name>
    <dbReference type="NCBI Taxonomy" id="1729695"/>
    <lineage>
        <taxon>Bacteria</taxon>
        <taxon>Bacillati</taxon>
        <taxon>Actinomycetota</taxon>
        <taxon>Actinomycetes</taxon>
        <taxon>Micrococcales</taxon>
        <taxon>Microbacteriaceae</taxon>
        <taxon>Gulosibacter</taxon>
    </lineage>
</organism>
<dbReference type="Gene3D" id="3.10.590.10">
    <property type="entry name" value="ph1033 like domains"/>
    <property type="match status" value="1"/>
</dbReference>
<evidence type="ECO:0000313" key="2">
    <source>
        <dbReference type="EMBL" id="UQN14382.1"/>
    </source>
</evidence>
<reference evidence="2" key="1">
    <citation type="submission" date="2022-05" db="EMBL/GenBank/DDBJ databases">
        <title>Complete genome sequence of toluene-degrading Gulosibacter sediminis strain ACHW.36C.</title>
        <authorList>
            <person name="Wai A.C."/>
            <person name="Lai G.K."/>
            <person name="Griffin S.D."/>
            <person name="Leung F.C."/>
        </authorList>
    </citation>
    <scope>NUCLEOTIDE SEQUENCE [LARGE SCALE GENOMIC DNA]</scope>
    <source>
        <strain evidence="2">ACHW.36C</strain>
    </source>
</reference>
<evidence type="ECO:0000256" key="1">
    <source>
        <dbReference type="SAM" id="MobiDB-lite"/>
    </source>
</evidence>